<reference evidence="2" key="1">
    <citation type="journal article" date="2023" name="Nat. Plants">
        <title>Single-cell RNA sequencing provides a high-resolution roadmap for understanding the multicellular compartmentation of specialized metabolism.</title>
        <authorList>
            <person name="Sun S."/>
            <person name="Shen X."/>
            <person name="Li Y."/>
            <person name="Li Y."/>
            <person name="Wang S."/>
            <person name="Li R."/>
            <person name="Zhang H."/>
            <person name="Shen G."/>
            <person name="Guo B."/>
            <person name="Wei J."/>
            <person name="Xu J."/>
            <person name="St-Pierre B."/>
            <person name="Chen S."/>
            <person name="Sun C."/>
        </authorList>
    </citation>
    <scope>NUCLEOTIDE SEQUENCE [LARGE SCALE GENOMIC DNA]</scope>
</reference>
<protein>
    <submittedName>
        <fullName evidence="1">Uncharacterized protein</fullName>
    </submittedName>
</protein>
<comment type="caution">
    <text evidence="1">The sequence shown here is derived from an EMBL/GenBank/DDBJ whole genome shotgun (WGS) entry which is preliminary data.</text>
</comment>
<evidence type="ECO:0000313" key="2">
    <source>
        <dbReference type="Proteomes" id="UP001060085"/>
    </source>
</evidence>
<dbReference type="Proteomes" id="UP001060085">
    <property type="component" value="Linkage Group LG06"/>
</dbReference>
<name>A0ACC0ABA5_CATRO</name>
<dbReference type="EMBL" id="CM044706">
    <property type="protein sequence ID" value="KAI5656708.1"/>
    <property type="molecule type" value="Genomic_DNA"/>
</dbReference>
<proteinExistence type="predicted"/>
<evidence type="ECO:0000313" key="1">
    <source>
        <dbReference type="EMBL" id="KAI5656708.1"/>
    </source>
</evidence>
<sequence>MAVLVSLGYRYDSYTNLAAIICFHPQLYLTSFIGLIRPFWNWLHAKLFRGLLPPIKVKLELHAPYNLCSLWSTAVRSIRMSEEMMNLGQEEESEELMDFTLGGLCYANLENCGVIQLLTASIPI</sequence>
<organism evidence="1 2">
    <name type="scientific">Catharanthus roseus</name>
    <name type="common">Madagascar periwinkle</name>
    <name type="synonym">Vinca rosea</name>
    <dbReference type="NCBI Taxonomy" id="4058"/>
    <lineage>
        <taxon>Eukaryota</taxon>
        <taxon>Viridiplantae</taxon>
        <taxon>Streptophyta</taxon>
        <taxon>Embryophyta</taxon>
        <taxon>Tracheophyta</taxon>
        <taxon>Spermatophyta</taxon>
        <taxon>Magnoliopsida</taxon>
        <taxon>eudicotyledons</taxon>
        <taxon>Gunneridae</taxon>
        <taxon>Pentapetalae</taxon>
        <taxon>asterids</taxon>
        <taxon>lamiids</taxon>
        <taxon>Gentianales</taxon>
        <taxon>Apocynaceae</taxon>
        <taxon>Rauvolfioideae</taxon>
        <taxon>Vinceae</taxon>
        <taxon>Catharanthinae</taxon>
        <taxon>Catharanthus</taxon>
    </lineage>
</organism>
<gene>
    <name evidence="1" type="ORF">M9H77_25501</name>
</gene>
<keyword evidence="2" id="KW-1185">Reference proteome</keyword>
<accession>A0ACC0ABA5</accession>